<feature type="non-terminal residue" evidence="2">
    <location>
        <position position="1"/>
    </location>
</feature>
<dbReference type="AlphaFoldDB" id="A0A166NCL1"/>
<organism evidence="2 3">
    <name type="scientific">Exidia glandulosa HHB12029</name>
    <dbReference type="NCBI Taxonomy" id="1314781"/>
    <lineage>
        <taxon>Eukaryota</taxon>
        <taxon>Fungi</taxon>
        <taxon>Dikarya</taxon>
        <taxon>Basidiomycota</taxon>
        <taxon>Agaricomycotina</taxon>
        <taxon>Agaricomycetes</taxon>
        <taxon>Auriculariales</taxon>
        <taxon>Exidiaceae</taxon>
        <taxon>Exidia</taxon>
    </lineage>
</organism>
<dbReference type="OrthoDB" id="3176171at2759"/>
<gene>
    <name evidence="2" type="ORF">EXIGLDRAFT_782923</name>
</gene>
<reference evidence="2 3" key="1">
    <citation type="journal article" date="2016" name="Mol. Biol. Evol.">
        <title>Comparative Genomics of Early-Diverging Mushroom-Forming Fungi Provides Insights into the Origins of Lignocellulose Decay Capabilities.</title>
        <authorList>
            <person name="Nagy L.G."/>
            <person name="Riley R."/>
            <person name="Tritt A."/>
            <person name="Adam C."/>
            <person name="Daum C."/>
            <person name="Floudas D."/>
            <person name="Sun H."/>
            <person name="Yadav J.S."/>
            <person name="Pangilinan J."/>
            <person name="Larsson K.H."/>
            <person name="Matsuura K."/>
            <person name="Barry K."/>
            <person name="Labutti K."/>
            <person name="Kuo R."/>
            <person name="Ohm R.A."/>
            <person name="Bhattacharya S.S."/>
            <person name="Shirouzu T."/>
            <person name="Yoshinaga Y."/>
            <person name="Martin F.M."/>
            <person name="Grigoriev I.V."/>
            <person name="Hibbett D.S."/>
        </authorList>
    </citation>
    <scope>NUCLEOTIDE SEQUENCE [LARGE SCALE GENOMIC DNA]</scope>
    <source>
        <strain evidence="2 3">HHB12029</strain>
    </source>
</reference>
<dbReference type="InterPro" id="IPR032405">
    <property type="entry name" value="Kinesin_assoc"/>
</dbReference>
<evidence type="ECO:0000313" key="2">
    <source>
        <dbReference type="EMBL" id="KZV79006.1"/>
    </source>
</evidence>
<dbReference type="STRING" id="1314781.A0A166NCL1"/>
<dbReference type="EMBL" id="KV426700">
    <property type="protein sequence ID" value="KZV79006.1"/>
    <property type="molecule type" value="Genomic_DNA"/>
</dbReference>
<sequence>AKKIKNKAVVNEDPNARLIRELKEELDLLRARVSGASSEEVYDPKVPPSMQKVAIPQKDGTIKTELEKLGLNETCLDDGGASSPCAAFLTLVDLGKSIDELNPSLVMQGSAELDIREFYYLY</sequence>
<dbReference type="InParanoid" id="A0A166NCL1"/>
<protein>
    <recommendedName>
        <fullName evidence="1">Kinesin-associated domain-containing protein</fullName>
    </recommendedName>
</protein>
<evidence type="ECO:0000313" key="3">
    <source>
        <dbReference type="Proteomes" id="UP000077266"/>
    </source>
</evidence>
<evidence type="ECO:0000259" key="1">
    <source>
        <dbReference type="Pfam" id="PF16183"/>
    </source>
</evidence>
<keyword evidence="3" id="KW-1185">Reference proteome</keyword>
<name>A0A166NCL1_EXIGL</name>
<dbReference type="Proteomes" id="UP000077266">
    <property type="component" value="Unassembled WGS sequence"/>
</dbReference>
<dbReference type="Pfam" id="PF16183">
    <property type="entry name" value="Kinesin_assoc"/>
    <property type="match status" value="1"/>
</dbReference>
<feature type="domain" description="Kinesin-associated" evidence="1">
    <location>
        <begin position="8"/>
        <end position="44"/>
    </location>
</feature>
<proteinExistence type="predicted"/>
<accession>A0A166NCL1</accession>